<dbReference type="AlphaFoldDB" id="A0AAD9DWC5"/>
<keyword evidence="2" id="KW-1185">Reference proteome</keyword>
<proteinExistence type="predicted"/>
<organism evidence="1 2">
    <name type="scientific">Electrophorus voltai</name>
    <dbReference type="NCBI Taxonomy" id="2609070"/>
    <lineage>
        <taxon>Eukaryota</taxon>
        <taxon>Metazoa</taxon>
        <taxon>Chordata</taxon>
        <taxon>Craniata</taxon>
        <taxon>Vertebrata</taxon>
        <taxon>Euteleostomi</taxon>
        <taxon>Actinopterygii</taxon>
        <taxon>Neopterygii</taxon>
        <taxon>Teleostei</taxon>
        <taxon>Ostariophysi</taxon>
        <taxon>Gymnotiformes</taxon>
        <taxon>Gymnotoidei</taxon>
        <taxon>Gymnotidae</taxon>
        <taxon>Electrophorus</taxon>
    </lineage>
</organism>
<reference evidence="1" key="1">
    <citation type="submission" date="2023-03" db="EMBL/GenBank/DDBJ databases">
        <title>Electrophorus voltai genome.</title>
        <authorList>
            <person name="Bian C."/>
        </authorList>
    </citation>
    <scope>NUCLEOTIDE SEQUENCE</scope>
    <source>
        <strain evidence="1">CB-2022</strain>
        <tissue evidence="1">Muscle</tissue>
    </source>
</reference>
<evidence type="ECO:0000313" key="1">
    <source>
        <dbReference type="EMBL" id="KAK1793997.1"/>
    </source>
</evidence>
<dbReference type="PANTHER" id="PTHR47014">
    <property type="entry name" value="PLECKSTRIN HOMOLOGY DOMAIN-CONTAINING FAMILY S MEMBER 1"/>
    <property type="match status" value="1"/>
</dbReference>
<accession>A0AAD9DWC5</accession>
<feature type="non-terminal residue" evidence="1">
    <location>
        <position position="1"/>
    </location>
</feature>
<dbReference type="InterPro" id="IPR042986">
    <property type="entry name" value="PLEKHS1"/>
</dbReference>
<dbReference type="EMBL" id="JAROKS010000017">
    <property type="protein sequence ID" value="KAK1793997.1"/>
    <property type="molecule type" value="Genomic_DNA"/>
</dbReference>
<sequence>MKKHELLGTIDLSQVSLMCLCPETHSMWKWVHTNFRCSASCVLFMKVVDRDYFLIAES</sequence>
<evidence type="ECO:0000313" key="2">
    <source>
        <dbReference type="Proteomes" id="UP001239994"/>
    </source>
</evidence>
<name>A0AAD9DWC5_9TELE</name>
<dbReference type="PANTHER" id="PTHR47014:SF1">
    <property type="entry name" value="PLECKSTRIN HOMOLOGY DOMAIN-CONTAINING FAMILY S MEMBER 1"/>
    <property type="match status" value="1"/>
</dbReference>
<gene>
    <name evidence="1" type="ORF">P4O66_010908</name>
</gene>
<comment type="caution">
    <text evidence="1">The sequence shown here is derived from an EMBL/GenBank/DDBJ whole genome shotgun (WGS) entry which is preliminary data.</text>
</comment>
<protein>
    <submittedName>
        <fullName evidence="1">Uncharacterized protein</fullName>
    </submittedName>
</protein>
<dbReference type="Proteomes" id="UP001239994">
    <property type="component" value="Unassembled WGS sequence"/>
</dbReference>